<evidence type="ECO:0000256" key="1">
    <source>
        <dbReference type="SAM" id="MobiDB-lite"/>
    </source>
</evidence>
<gene>
    <name evidence="2" type="ORF">P0M35_08460</name>
</gene>
<evidence type="ECO:0000313" key="2">
    <source>
        <dbReference type="EMBL" id="MDF1612179.1"/>
    </source>
</evidence>
<dbReference type="RefSeq" id="WP_321535946.1">
    <property type="nucleotide sequence ID" value="NZ_JARGDL010000010.1"/>
</dbReference>
<dbReference type="AlphaFoldDB" id="A0AAE3P0J8"/>
<evidence type="ECO:0000313" key="3">
    <source>
        <dbReference type="Proteomes" id="UP001221302"/>
    </source>
</evidence>
<reference evidence="2" key="1">
    <citation type="submission" date="2023-03" db="EMBL/GenBank/DDBJ databases">
        <title>Stygiobacter electus gen. nov., sp. nov., facultatively anaerobic thermotolerant bacterium of the class Ignavibacteria from a well of Yessentuki mineral water deposit.</title>
        <authorList>
            <person name="Podosokorskaya O.A."/>
            <person name="Elcheninov A.G."/>
            <person name="Petrova N.F."/>
            <person name="Zavarzina D.G."/>
            <person name="Kublanov I.V."/>
            <person name="Merkel A.Y."/>
        </authorList>
    </citation>
    <scope>NUCLEOTIDE SEQUENCE</scope>
    <source>
        <strain evidence="2">09-Me</strain>
    </source>
</reference>
<sequence>MKQSEVKSRSKDGAEQKKEALIKRDFELLKSLSKNKKAGHGSTGSP</sequence>
<comment type="caution">
    <text evidence="2">The sequence shown here is derived from an EMBL/GenBank/DDBJ whole genome shotgun (WGS) entry which is preliminary data.</text>
</comment>
<organism evidence="2 3">
    <name type="scientific">Stygiobacter electus</name>
    <dbReference type="NCBI Taxonomy" id="3032292"/>
    <lineage>
        <taxon>Bacteria</taxon>
        <taxon>Pseudomonadati</taxon>
        <taxon>Ignavibacteriota</taxon>
        <taxon>Ignavibacteria</taxon>
        <taxon>Ignavibacteriales</taxon>
        <taxon>Melioribacteraceae</taxon>
        <taxon>Stygiobacter</taxon>
    </lineage>
</organism>
<dbReference type="EMBL" id="JARGDL010000010">
    <property type="protein sequence ID" value="MDF1612179.1"/>
    <property type="molecule type" value="Genomic_DNA"/>
</dbReference>
<proteinExistence type="predicted"/>
<accession>A0AAE3P0J8</accession>
<feature type="region of interest" description="Disordered" evidence="1">
    <location>
        <begin position="1"/>
        <end position="21"/>
    </location>
</feature>
<keyword evidence="3" id="KW-1185">Reference proteome</keyword>
<dbReference type="Proteomes" id="UP001221302">
    <property type="component" value="Unassembled WGS sequence"/>
</dbReference>
<name>A0AAE3P0J8_9BACT</name>
<protein>
    <submittedName>
        <fullName evidence="2">Uncharacterized protein</fullName>
    </submittedName>
</protein>